<dbReference type="AlphaFoldDB" id="A0A814NQ77"/>
<organism evidence="1 2">
    <name type="scientific">Brachionus calyciflorus</name>
    <dbReference type="NCBI Taxonomy" id="104777"/>
    <lineage>
        <taxon>Eukaryota</taxon>
        <taxon>Metazoa</taxon>
        <taxon>Spiralia</taxon>
        <taxon>Gnathifera</taxon>
        <taxon>Rotifera</taxon>
        <taxon>Eurotatoria</taxon>
        <taxon>Monogononta</taxon>
        <taxon>Pseudotrocha</taxon>
        <taxon>Ploima</taxon>
        <taxon>Brachionidae</taxon>
        <taxon>Brachionus</taxon>
    </lineage>
</organism>
<dbReference type="OrthoDB" id="2286242at2759"/>
<protein>
    <submittedName>
        <fullName evidence="1">Uncharacterized protein</fullName>
    </submittedName>
</protein>
<dbReference type="Proteomes" id="UP000663879">
    <property type="component" value="Unassembled WGS sequence"/>
</dbReference>
<evidence type="ECO:0000313" key="2">
    <source>
        <dbReference type="Proteomes" id="UP000663879"/>
    </source>
</evidence>
<proteinExistence type="predicted"/>
<comment type="caution">
    <text evidence="1">The sequence shown here is derived from an EMBL/GenBank/DDBJ whole genome shotgun (WGS) entry which is preliminary data.</text>
</comment>
<sequence>MFPFKKYCIQRNRSGSTKSKQCGYCGRSCKSKETCPAKGQKCLNCGKMDHFAIHYTSTQQLSQSRKVAIHLQDAVAKELQKQVYEGILEPVDSTMGPTTWISNPEVVRKNDPDK</sequence>
<dbReference type="EMBL" id="CAJNOC010007254">
    <property type="protein sequence ID" value="CAF1095025.1"/>
    <property type="molecule type" value="Genomic_DNA"/>
</dbReference>
<reference evidence="1" key="1">
    <citation type="submission" date="2021-02" db="EMBL/GenBank/DDBJ databases">
        <authorList>
            <person name="Nowell W R."/>
        </authorList>
    </citation>
    <scope>NUCLEOTIDE SEQUENCE</scope>
    <source>
        <strain evidence="1">Ploen Becks lab</strain>
    </source>
</reference>
<accession>A0A814NQ77</accession>
<name>A0A814NQ77_9BILA</name>
<gene>
    <name evidence="1" type="ORF">OXX778_LOCUS20862</name>
</gene>
<evidence type="ECO:0000313" key="1">
    <source>
        <dbReference type="EMBL" id="CAF1095025.1"/>
    </source>
</evidence>
<keyword evidence="2" id="KW-1185">Reference proteome</keyword>